<dbReference type="InterPro" id="IPR024516">
    <property type="entry name" value="Mce_C"/>
</dbReference>
<dbReference type="Pfam" id="PF02470">
    <property type="entry name" value="MlaD"/>
    <property type="match status" value="1"/>
</dbReference>
<keyword evidence="1" id="KW-1133">Transmembrane helix</keyword>
<evidence type="ECO:0000313" key="4">
    <source>
        <dbReference type="EMBL" id="GAA4807370.1"/>
    </source>
</evidence>
<reference evidence="5" key="1">
    <citation type="journal article" date="2019" name="Int. J. Syst. Evol. Microbiol.">
        <title>The Global Catalogue of Microorganisms (GCM) 10K type strain sequencing project: providing services to taxonomists for standard genome sequencing and annotation.</title>
        <authorList>
            <consortium name="The Broad Institute Genomics Platform"/>
            <consortium name="The Broad Institute Genome Sequencing Center for Infectious Disease"/>
            <person name="Wu L."/>
            <person name="Ma J."/>
        </authorList>
    </citation>
    <scope>NUCLEOTIDE SEQUENCE [LARGE SCALE GENOMIC DNA]</scope>
    <source>
        <strain evidence="5">JCM 18542</strain>
    </source>
</reference>
<dbReference type="PANTHER" id="PTHR33371">
    <property type="entry name" value="INTERMEMBRANE PHOSPHOLIPID TRANSPORT SYSTEM BINDING PROTEIN MLAD-RELATED"/>
    <property type="match status" value="1"/>
</dbReference>
<evidence type="ECO:0008006" key="6">
    <source>
        <dbReference type="Google" id="ProtNLM"/>
    </source>
</evidence>
<gene>
    <name evidence="4" type="ORF">GCM10023353_08510</name>
</gene>
<sequence length="357" mass="36268">MPRPRGGAAPRRRTPSKAVLALRGLAAVLVVVGVTAFVAFGNGALAGHPEVTVDLPAEAGLLTGSVGVQFRGVPVGEVTDIDAGTAESTVHLRIAPDAIGRIPAAVKVRVAPKTLFGDVVLQLVPDPARAATGRALQGGDVLRADTSPEAVRLYDVYESAVETMNRLQPQHLQTALTAMADALRGRGADLGRSLDRLSRTADTLVPTTRRLISHAPQFAAAAESADAAAADGLGVLRDLTALSQAVTDRPDSLAAFLRTAGAAASSTAAIAGDTTGALRRIVDQAGPALAAVDAGRQGLPGTFDALRRFTDKGVAAFDTGVFDITAVPSFSDPTPYTAADCPRYGGLAGANCGGGGD</sequence>
<organism evidence="4 5">
    <name type="scientific">Tomitella cavernea</name>
    <dbReference type="NCBI Taxonomy" id="1387982"/>
    <lineage>
        <taxon>Bacteria</taxon>
        <taxon>Bacillati</taxon>
        <taxon>Actinomycetota</taxon>
        <taxon>Actinomycetes</taxon>
        <taxon>Mycobacteriales</taxon>
        <taxon>Tomitella</taxon>
    </lineage>
</organism>
<evidence type="ECO:0000259" key="3">
    <source>
        <dbReference type="Pfam" id="PF11887"/>
    </source>
</evidence>
<dbReference type="EMBL" id="BAABKQ010000001">
    <property type="protein sequence ID" value="GAA4807370.1"/>
    <property type="molecule type" value="Genomic_DNA"/>
</dbReference>
<dbReference type="Pfam" id="PF11887">
    <property type="entry name" value="Mce4_CUP1"/>
    <property type="match status" value="1"/>
</dbReference>
<evidence type="ECO:0000313" key="5">
    <source>
        <dbReference type="Proteomes" id="UP001500839"/>
    </source>
</evidence>
<feature type="domain" description="Mce/MlaD" evidence="2">
    <location>
        <begin position="49"/>
        <end position="125"/>
    </location>
</feature>
<dbReference type="Proteomes" id="UP001500839">
    <property type="component" value="Unassembled WGS sequence"/>
</dbReference>
<protein>
    <recommendedName>
        <fullName evidence="6">MCE family protein</fullName>
    </recommendedName>
</protein>
<keyword evidence="5" id="KW-1185">Reference proteome</keyword>
<dbReference type="InterPro" id="IPR052336">
    <property type="entry name" value="MlaD_Phospholipid_Transporter"/>
</dbReference>
<feature type="transmembrane region" description="Helical" evidence="1">
    <location>
        <begin position="20"/>
        <end position="40"/>
    </location>
</feature>
<evidence type="ECO:0000259" key="2">
    <source>
        <dbReference type="Pfam" id="PF02470"/>
    </source>
</evidence>
<accession>A0ABP9CA80</accession>
<dbReference type="PANTHER" id="PTHR33371:SF19">
    <property type="entry name" value="MCE-FAMILY PROTEIN MCE4A"/>
    <property type="match status" value="1"/>
</dbReference>
<feature type="domain" description="Mammalian cell entry C-terminal" evidence="3">
    <location>
        <begin position="133"/>
        <end position="319"/>
    </location>
</feature>
<comment type="caution">
    <text evidence="4">The sequence shown here is derived from an EMBL/GenBank/DDBJ whole genome shotgun (WGS) entry which is preliminary data.</text>
</comment>
<keyword evidence="1" id="KW-0812">Transmembrane</keyword>
<proteinExistence type="predicted"/>
<keyword evidence="1" id="KW-0472">Membrane</keyword>
<evidence type="ECO:0000256" key="1">
    <source>
        <dbReference type="SAM" id="Phobius"/>
    </source>
</evidence>
<dbReference type="InterPro" id="IPR003399">
    <property type="entry name" value="Mce/MlaD"/>
</dbReference>
<name>A0ABP9CA80_9ACTN</name>